<protein>
    <submittedName>
        <fullName evidence="1">Uncharacterized protein</fullName>
    </submittedName>
</protein>
<organism evidence="1 2">
    <name type="scientific">Penicillium nalgiovense</name>
    <dbReference type="NCBI Taxonomy" id="60175"/>
    <lineage>
        <taxon>Eukaryota</taxon>
        <taxon>Fungi</taxon>
        <taxon>Dikarya</taxon>
        <taxon>Ascomycota</taxon>
        <taxon>Pezizomycotina</taxon>
        <taxon>Eurotiomycetes</taxon>
        <taxon>Eurotiomycetidae</taxon>
        <taxon>Eurotiales</taxon>
        <taxon>Aspergillaceae</taxon>
        <taxon>Penicillium</taxon>
    </lineage>
</organism>
<comment type="caution">
    <text evidence="1">The sequence shown here is derived from an EMBL/GenBank/DDBJ whole genome shotgun (WGS) entry which is preliminary data.</text>
</comment>
<name>A0A9W4HQF1_PENNA</name>
<proteinExistence type="predicted"/>
<evidence type="ECO:0000313" key="1">
    <source>
        <dbReference type="EMBL" id="CAG8090834.1"/>
    </source>
</evidence>
<dbReference type="EMBL" id="CAJVNV010000167">
    <property type="protein sequence ID" value="CAG8090834.1"/>
    <property type="molecule type" value="Genomic_DNA"/>
</dbReference>
<reference evidence="1" key="1">
    <citation type="submission" date="2021-07" db="EMBL/GenBank/DDBJ databases">
        <authorList>
            <person name="Branca A.L. A."/>
        </authorList>
    </citation>
    <scope>NUCLEOTIDE SEQUENCE</scope>
</reference>
<dbReference type="OrthoDB" id="15981at2759"/>
<evidence type="ECO:0000313" key="2">
    <source>
        <dbReference type="Proteomes" id="UP001153461"/>
    </source>
</evidence>
<dbReference type="AlphaFoldDB" id="A0A9W4HQF1"/>
<gene>
    <name evidence="1" type="ORF">PNAL_LOCUS4406</name>
</gene>
<dbReference type="Proteomes" id="UP001153461">
    <property type="component" value="Unassembled WGS sequence"/>
</dbReference>
<sequence>MVDCINWGHHFPKGNYRHSIWDWLKYDPSLPRHSRSQPGILDCLLVQISQQHGCLCGKITLILALSGI</sequence>
<accession>A0A9W4HQF1</accession>